<protein>
    <submittedName>
        <fullName evidence="1">Uncharacterized protein</fullName>
    </submittedName>
</protein>
<evidence type="ECO:0000313" key="1">
    <source>
        <dbReference type="EMBL" id="KKK72812.1"/>
    </source>
</evidence>
<gene>
    <name evidence="1" type="ORF">LCGC14_2900140</name>
</gene>
<comment type="caution">
    <text evidence="1">The sequence shown here is derived from an EMBL/GenBank/DDBJ whole genome shotgun (WGS) entry which is preliminary data.</text>
</comment>
<reference evidence="1" key="1">
    <citation type="journal article" date="2015" name="Nature">
        <title>Complex archaea that bridge the gap between prokaryotes and eukaryotes.</title>
        <authorList>
            <person name="Spang A."/>
            <person name="Saw J.H."/>
            <person name="Jorgensen S.L."/>
            <person name="Zaremba-Niedzwiedzka K."/>
            <person name="Martijn J."/>
            <person name="Lind A.E."/>
            <person name="van Eijk R."/>
            <person name="Schleper C."/>
            <person name="Guy L."/>
            <person name="Ettema T.J."/>
        </authorList>
    </citation>
    <scope>NUCLEOTIDE SEQUENCE</scope>
</reference>
<accession>A0A0F8XUL9</accession>
<feature type="non-terminal residue" evidence="1">
    <location>
        <position position="124"/>
    </location>
</feature>
<dbReference type="AlphaFoldDB" id="A0A0F8XUL9"/>
<dbReference type="EMBL" id="LAZR01057072">
    <property type="protein sequence ID" value="KKK72812.1"/>
    <property type="molecule type" value="Genomic_DNA"/>
</dbReference>
<proteinExistence type="predicted"/>
<sequence length="124" mass="13240">MTSIREQIEALRLTYRDRGQSGTSDAWVEAWNAALEAAALVVDAVVSPVCPDTRGSKIRGGEVCGAGSERTCLRDHPCPSCQGDREALVSLDVSIRDGIDGPVVVGRLPGADREARIERAAHEL</sequence>
<organism evidence="1">
    <name type="scientific">marine sediment metagenome</name>
    <dbReference type="NCBI Taxonomy" id="412755"/>
    <lineage>
        <taxon>unclassified sequences</taxon>
        <taxon>metagenomes</taxon>
        <taxon>ecological metagenomes</taxon>
    </lineage>
</organism>
<name>A0A0F8XUL9_9ZZZZ</name>